<dbReference type="Gene3D" id="3.90.1200.10">
    <property type="match status" value="1"/>
</dbReference>
<reference evidence="2 3" key="1">
    <citation type="submission" date="2015-11" db="EMBL/GenBank/DDBJ databases">
        <title>Genomic analysis of 38 Legionella species identifies large and diverse effector repertoires.</title>
        <authorList>
            <person name="Burstein D."/>
            <person name="Amaro F."/>
            <person name="Zusman T."/>
            <person name="Lifshitz Z."/>
            <person name="Cohen O."/>
            <person name="Gilbert J.A."/>
            <person name="Pupko T."/>
            <person name="Shuman H.A."/>
            <person name="Segal G."/>
        </authorList>
    </citation>
    <scope>NUCLEOTIDE SEQUENCE [LARGE SCALE GENOMIC DNA]</scope>
    <source>
        <strain evidence="2 3">SC-63-C7</strain>
    </source>
</reference>
<accession>A0A0W0Y943</accession>
<dbReference type="Proteomes" id="UP000054703">
    <property type="component" value="Unassembled WGS sequence"/>
</dbReference>
<evidence type="ECO:0000313" key="3">
    <source>
        <dbReference type="Proteomes" id="UP000054703"/>
    </source>
</evidence>
<feature type="domain" description="Aminoglycoside phosphotransferase" evidence="1">
    <location>
        <begin position="34"/>
        <end position="231"/>
    </location>
</feature>
<proteinExistence type="predicted"/>
<dbReference type="Pfam" id="PF01636">
    <property type="entry name" value="APH"/>
    <property type="match status" value="1"/>
</dbReference>
<dbReference type="OrthoDB" id="6255775at2"/>
<dbReference type="AlphaFoldDB" id="A0A0W0Y943"/>
<dbReference type="EMBL" id="LNYU01000091">
    <property type="protein sequence ID" value="KTD53469.1"/>
    <property type="molecule type" value="Genomic_DNA"/>
</dbReference>
<dbReference type="PATRIC" id="fig|45074.5.peg.4164"/>
<comment type="caution">
    <text evidence="2">The sequence shown here is derived from an EMBL/GenBank/DDBJ whole genome shotgun (WGS) entry which is preliminary data.</text>
</comment>
<dbReference type="GO" id="GO:0016740">
    <property type="term" value="F:transferase activity"/>
    <property type="evidence" value="ECO:0007669"/>
    <property type="project" value="UniProtKB-KW"/>
</dbReference>
<organism evidence="2 3">
    <name type="scientific">Legionella santicrucis</name>
    <dbReference type="NCBI Taxonomy" id="45074"/>
    <lineage>
        <taxon>Bacteria</taxon>
        <taxon>Pseudomonadati</taxon>
        <taxon>Pseudomonadota</taxon>
        <taxon>Gammaproteobacteria</taxon>
        <taxon>Legionellales</taxon>
        <taxon>Legionellaceae</taxon>
        <taxon>Legionella</taxon>
    </lineage>
</organism>
<dbReference type="InterPro" id="IPR011009">
    <property type="entry name" value="Kinase-like_dom_sf"/>
</dbReference>
<sequence length="314" mass="36259">MNHIQWATEALHDLGYPLKTPIPEIVLETAWSKVYRFHTDLGWVYLKKVPQALALEPQVIKLLATQFKAHVPQVLAENTEHHCFLMQDAGIPLHDVFKQGFNADILIQTLQHYTDLQMQSADNIELFLTLGVPDWRLCQLPTLYRQLLNEKELLLNDGLTSEEITQLQTLDKKLVAICEQLAQYNIPDTFGHADFHDKNILINPKTSQTTLIDLGEVVITHPFFSFHNCLFRTTEYLKLTKEQYNQLQASCFKKWLGLESSQHIVDIIDLINRCWAIHAVLGEYRLIKSVESFASLQLSRQGRFAAKLRAWIEQ</sequence>
<dbReference type="RefSeq" id="WP_058515763.1">
    <property type="nucleotide sequence ID" value="NZ_CAAAIH010000001.1"/>
</dbReference>
<name>A0A0W0Y943_9GAMM</name>
<keyword evidence="3" id="KW-1185">Reference proteome</keyword>
<protein>
    <submittedName>
        <fullName evidence="2">Phosphotransferase enzyme family protein</fullName>
    </submittedName>
</protein>
<gene>
    <name evidence="2" type="ORF">Lsan_3879</name>
</gene>
<dbReference type="InterPro" id="IPR002575">
    <property type="entry name" value="Aminoglycoside_PTrfase"/>
</dbReference>
<dbReference type="STRING" id="45074.Lsan_3879"/>
<keyword evidence="2" id="KW-0808">Transferase</keyword>
<evidence type="ECO:0000313" key="2">
    <source>
        <dbReference type="EMBL" id="KTD53469.1"/>
    </source>
</evidence>
<evidence type="ECO:0000259" key="1">
    <source>
        <dbReference type="Pfam" id="PF01636"/>
    </source>
</evidence>
<dbReference type="SUPFAM" id="SSF56112">
    <property type="entry name" value="Protein kinase-like (PK-like)"/>
    <property type="match status" value="1"/>
</dbReference>